<dbReference type="Pfam" id="PF00078">
    <property type="entry name" value="RVT_1"/>
    <property type="match status" value="1"/>
</dbReference>
<feature type="non-terminal residue" evidence="2">
    <location>
        <position position="692"/>
    </location>
</feature>
<dbReference type="GO" id="GO:0004519">
    <property type="term" value="F:endonuclease activity"/>
    <property type="evidence" value="ECO:0007669"/>
    <property type="project" value="UniProtKB-KW"/>
</dbReference>
<organism evidence="2 3">
    <name type="scientific">Rhizoctonia solani AG-3 Rhs1AP</name>
    <dbReference type="NCBI Taxonomy" id="1086054"/>
    <lineage>
        <taxon>Eukaryota</taxon>
        <taxon>Fungi</taxon>
        <taxon>Dikarya</taxon>
        <taxon>Basidiomycota</taxon>
        <taxon>Agaricomycotina</taxon>
        <taxon>Agaricomycetes</taxon>
        <taxon>Cantharellales</taxon>
        <taxon>Ceratobasidiaceae</taxon>
        <taxon>Rhizoctonia</taxon>
    </lineage>
</organism>
<dbReference type="Gene3D" id="3.60.10.10">
    <property type="entry name" value="Endonuclease/exonuclease/phosphatase"/>
    <property type="match status" value="1"/>
</dbReference>
<dbReference type="PANTHER" id="PTHR33481:SF1">
    <property type="entry name" value="ENDONUCLEASE_EXONUCLEASE_PHOSPHATASE DOMAIN-CONTAINING PROTEIN-RELATED"/>
    <property type="match status" value="1"/>
</dbReference>
<keyword evidence="2" id="KW-0548">Nucleotidyltransferase</keyword>
<dbReference type="CDD" id="cd01650">
    <property type="entry name" value="RT_nLTR_like"/>
    <property type="match status" value="1"/>
</dbReference>
<evidence type="ECO:0000313" key="3">
    <source>
        <dbReference type="Proteomes" id="UP000030108"/>
    </source>
</evidence>
<dbReference type="Pfam" id="PF14529">
    <property type="entry name" value="Exo_endo_phos_2"/>
    <property type="match status" value="1"/>
</dbReference>
<accession>A0A0A1UJG7</accession>
<sequence>MSEYHVMQLNVAGSNARMHALLNEPLYDNFSIFIFQDPWWGRIGSKKSLSSSEFNIYGTVSSPRHICIIPPGVTDSTGPGVCIYIRHNCNIKTQFSDIYEAHQDILAIDIEILNSKSTIINAYPHGKNHKQTINNITNINIPRDRPVIMAGDFNIHHPDWAIPGSKWVKKKPDPTAREFATYAEYNDLHIMNDFTFPTHICPNHPDSNSIIDLTLLNSYAVDTWENFDWEVEPQGSEKSLGSDHMAITWTIRPYDQDESVGVTEPSPRHTINPELLDDWVVKYSEVLEGEDIPPNPSSAEDADTIAGAILRAMSSATDAVMPKKKGNGPTRSPWWTEECSKAVHDLKHNPDHRTGDQLRAALRGAIRRAKKNRGEKILAEISTQKVFETLKWFEGKRRTLMPPIKDPTGRTPPATQPLQKAQNLANQFFVKESSPHITLDPLGIPELVKCPFQAITVDEIKASLDQTSNRSAPGAFGSNYLLLKQAFSVSQNKFALLFNLCLQIGYHPSALHNSVISPIPKPNRKDMTLPKNYRPIALLETLSKLLEKVITRRLIFEAGNNNIIPQSQFGGLDITSCTDAGLCMIHDIRQQWQRNCSVSLLTLDVSGYFNNVDHTRLIYTLNRLGYSDQICNWLQSYLSNRTAQFRIDGVLCPSIQLPAVGIPQGSPLSPILSSLYSIPLLLASLHPQAHSL</sequence>
<dbReference type="EMBL" id="JATN01000321">
    <property type="protein sequence ID" value="EUC59005.1"/>
    <property type="molecule type" value="Genomic_DNA"/>
</dbReference>
<feature type="domain" description="Reverse transcriptase" evidence="1">
    <location>
        <begin position="500"/>
        <end position="692"/>
    </location>
</feature>
<dbReference type="SUPFAM" id="SSF56219">
    <property type="entry name" value="DNase I-like"/>
    <property type="match status" value="1"/>
</dbReference>
<dbReference type="InterPro" id="IPR036691">
    <property type="entry name" value="Endo/exonu/phosph_ase_sf"/>
</dbReference>
<keyword evidence="2" id="KW-0695">RNA-directed DNA polymerase</keyword>
<evidence type="ECO:0000313" key="2">
    <source>
        <dbReference type="EMBL" id="EUC59005.1"/>
    </source>
</evidence>
<keyword evidence="2" id="KW-0378">Hydrolase</keyword>
<dbReference type="PANTHER" id="PTHR33481">
    <property type="entry name" value="REVERSE TRANSCRIPTASE"/>
    <property type="match status" value="1"/>
</dbReference>
<dbReference type="Proteomes" id="UP000030108">
    <property type="component" value="Unassembled WGS sequence"/>
</dbReference>
<dbReference type="OrthoDB" id="2855870at2759"/>
<dbReference type="PROSITE" id="PS50878">
    <property type="entry name" value="RT_POL"/>
    <property type="match status" value="1"/>
</dbReference>
<reference evidence="3" key="1">
    <citation type="journal article" date="2014" name="Genome Announc.">
        <title>Draft genome sequence of the plant-pathogenic soil fungus Rhizoctonia solani anastomosis group 3 strain Rhs1AP.</title>
        <authorList>
            <person name="Cubeta M.A."/>
            <person name="Thomas E."/>
            <person name="Dean R.A."/>
            <person name="Jabaji S."/>
            <person name="Neate S.M."/>
            <person name="Tavantzis S."/>
            <person name="Toda T."/>
            <person name="Vilgalys R."/>
            <person name="Bharathan N."/>
            <person name="Fedorova-Abrams N."/>
            <person name="Pakala S.B."/>
            <person name="Pakala S.M."/>
            <person name="Zafar N."/>
            <person name="Joardar V."/>
            <person name="Losada L."/>
            <person name="Nierman W.C."/>
        </authorList>
    </citation>
    <scope>NUCLEOTIDE SEQUENCE [LARGE SCALE GENOMIC DNA]</scope>
    <source>
        <strain evidence="3">AG-3</strain>
    </source>
</reference>
<gene>
    <name evidence="2" type="ORF">RSOL_291660</name>
</gene>
<dbReference type="InterPro" id="IPR005135">
    <property type="entry name" value="Endo/exonuclease/phosphatase"/>
</dbReference>
<dbReference type="AlphaFoldDB" id="A0A0A1UJG7"/>
<keyword evidence="2" id="KW-0808">Transferase</keyword>
<dbReference type="GO" id="GO:0003964">
    <property type="term" value="F:RNA-directed DNA polymerase activity"/>
    <property type="evidence" value="ECO:0007669"/>
    <property type="project" value="UniProtKB-KW"/>
</dbReference>
<proteinExistence type="predicted"/>
<comment type="caution">
    <text evidence="2">The sequence shown here is derived from an EMBL/GenBank/DDBJ whole genome shotgun (WGS) entry which is preliminary data.</text>
</comment>
<protein>
    <submittedName>
        <fullName evidence="2">Endonuclease/reverse transcriptase, putative</fullName>
    </submittedName>
</protein>
<dbReference type="InterPro" id="IPR000477">
    <property type="entry name" value="RT_dom"/>
</dbReference>
<name>A0A0A1UJG7_9AGAM</name>
<keyword evidence="2" id="KW-0540">Nuclease</keyword>
<keyword evidence="2" id="KW-0255">Endonuclease</keyword>
<dbReference type="InterPro" id="IPR043502">
    <property type="entry name" value="DNA/RNA_pol_sf"/>
</dbReference>
<evidence type="ECO:0000259" key="1">
    <source>
        <dbReference type="PROSITE" id="PS50878"/>
    </source>
</evidence>
<dbReference type="SUPFAM" id="SSF56672">
    <property type="entry name" value="DNA/RNA polymerases"/>
    <property type="match status" value="1"/>
</dbReference>